<evidence type="ECO:0000313" key="2">
    <source>
        <dbReference type="EMBL" id="KAF6208999.1"/>
    </source>
</evidence>
<keyword evidence="1" id="KW-0732">Signal</keyword>
<feature type="chain" id="PRO_5035730133" evidence="1">
    <location>
        <begin position="18"/>
        <end position="170"/>
    </location>
</feature>
<keyword evidence="3" id="KW-1185">Reference proteome</keyword>
<dbReference type="Proteomes" id="UP000466442">
    <property type="component" value="Unassembled WGS sequence"/>
</dbReference>
<protein>
    <submittedName>
        <fullName evidence="2">Uncharacterized protein</fullName>
    </submittedName>
</protein>
<evidence type="ECO:0000256" key="1">
    <source>
        <dbReference type="SAM" id="SignalP"/>
    </source>
</evidence>
<dbReference type="AlphaFoldDB" id="A0A8S9XK70"/>
<organism evidence="2 3">
    <name type="scientific">Apolygus lucorum</name>
    <name type="common">Small green plant bug</name>
    <name type="synonym">Lygocoris lucorum</name>
    <dbReference type="NCBI Taxonomy" id="248454"/>
    <lineage>
        <taxon>Eukaryota</taxon>
        <taxon>Metazoa</taxon>
        <taxon>Ecdysozoa</taxon>
        <taxon>Arthropoda</taxon>
        <taxon>Hexapoda</taxon>
        <taxon>Insecta</taxon>
        <taxon>Pterygota</taxon>
        <taxon>Neoptera</taxon>
        <taxon>Paraneoptera</taxon>
        <taxon>Hemiptera</taxon>
        <taxon>Heteroptera</taxon>
        <taxon>Panheteroptera</taxon>
        <taxon>Cimicomorpha</taxon>
        <taxon>Miridae</taxon>
        <taxon>Mirini</taxon>
        <taxon>Apolygus</taxon>
    </lineage>
</organism>
<accession>A0A8S9XK70</accession>
<reference evidence="2" key="1">
    <citation type="journal article" date="2021" name="Mol. Ecol. Resour.">
        <title>Apolygus lucorum genome provides insights into omnivorousness and mesophyll feeding.</title>
        <authorList>
            <person name="Liu Y."/>
            <person name="Liu H."/>
            <person name="Wang H."/>
            <person name="Huang T."/>
            <person name="Liu B."/>
            <person name="Yang B."/>
            <person name="Yin L."/>
            <person name="Li B."/>
            <person name="Zhang Y."/>
            <person name="Zhang S."/>
            <person name="Jiang F."/>
            <person name="Zhang X."/>
            <person name="Ren Y."/>
            <person name="Wang B."/>
            <person name="Wang S."/>
            <person name="Lu Y."/>
            <person name="Wu K."/>
            <person name="Fan W."/>
            <person name="Wang G."/>
        </authorList>
    </citation>
    <scope>NUCLEOTIDE SEQUENCE</scope>
    <source>
        <strain evidence="2">12Hb</strain>
    </source>
</reference>
<proteinExistence type="predicted"/>
<feature type="signal peptide" evidence="1">
    <location>
        <begin position="1"/>
        <end position="17"/>
    </location>
</feature>
<name>A0A8S9XK70_APOLU</name>
<gene>
    <name evidence="2" type="ORF">GE061_014742</name>
</gene>
<evidence type="ECO:0000313" key="3">
    <source>
        <dbReference type="Proteomes" id="UP000466442"/>
    </source>
</evidence>
<dbReference type="EMBL" id="WIXP02000006">
    <property type="protein sequence ID" value="KAF6208999.1"/>
    <property type="molecule type" value="Genomic_DNA"/>
</dbReference>
<dbReference type="OrthoDB" id="6625117at2759"/>
<comment type="caution">
    <text evidence="2">The sequence shown here is derived from an EMBL/GenBank/DDBJ whole genome shotgun (WGS) entry which is preliminary data.</text>
</comment>
<sequence length="170" mass="18579">MFSAVLCLVALVGCAAAYDDGQWHPELDGSILGSGFYRYGLDDGQWKPELDGSFLGRGDLTWLHRRKRDLLAVSPHALSTPLEDPVNALAKTAHHIQWNTEATRNILGGGFPLHLPADTPAVAAAKQAHAIAYDHQTRLTAPHLYSRFASPIHHYAAAPYSYGHTVPTIY</sequence>